<dbReference type="GO" id="GO:0005886">
    <property type="term" value="C:plasma membrane"/>
    <property type="evidence" value="ECO:0007669"/>
    <property type="project" value="UniProtKB-SubCell"/>
</dbReference>
<dbReference type="Proteomes" id="UP000669239">
    <property type="component" value="Unassembled WGS sequence"/>
</dbReference>
<dbReference type="SUPFAM" id="SSF55874">
    <property type="entry name" value="ATPase domain of HSP90 chaperone/DNA topoisomerase II/histidine kinase"/>
    <property type="match status" value="1"/>
</dbReference>
<evidence type="ECO:0000256" key="3">
    <source>
        <dbReference type="ARBA" id="ARBA00022553"/>
    </source>
</evidence>
<keyword evidence="4" id="KW-0808">Transferase</keyword>
<keyword evidence="9 12" id="KW-1133">Transmembrane helix</keyword>
<evidence type="ECO:0000313" key="17">
    <source>
        <dbReference type="Proteomes" id="UP001299608"/>
    </source>
</evidence>
<dbReference type="InterPro" id="IPR050640">
    <property type="entry name" value="Bact_2-comp_sensor_kinase"/>
</dbReference>
<reference evidence="15 16" key="1">
    <citation type="journal article" date="2020" name="Cell Host Microbe">
        <title>Functional and Genomic Variation between Human-Derived Isolates of Lachnospiraceae Reveals Inter- and Intra-Species Diversity.</title>
        <authorList>
            <person name="Sorbara M.T."/>
            <person name="Littmann E.R."/>
            <person name="Fontana E."/>
            <person name="Moody T.U."/>
            <person name="Kohout C.E."/>
            <person name="Gjonbalaj M."/>
            <person name="Eaton V."/>
            <person name="Seok R."/>
            <person name="Leiner I.M."/>
            <person name="Pamer E.G."/>
        </authorList>
    </citation>
    <scope>NUCLEOTIDE SEQUENCE [LARGE SCALE GENOMIC DNA]</scope>
    <source>
        <strain evidence="15 16">MSK.1.17</strain>
    </source>
</reference>
<feature type="domain" description="HAMP" evidence="13">
    <location>
        <begin position="304"/>
        <end position="348"/>
    </location>
</feature>
<dbReference type="InterPro" id="IPR003660">
    <property type="entry name" value="HAMP_dom"/>
</dbReference>
<keyword evidence="7 14" id="KW-0418">Kinase</keyword>
<evidence type="ECO:0000313" key="16">
    <source>
        <dbReference type="Proteomes" id="UP000669239"/>
    </source>
</evidence>
<accession>A0AAW5BYR7</accession>
<gene>
    <name evidence="15" type="ORF">G5B36_21445</name>
    <name evidence="14" type="ORF">L0N08_13240</name>
</gene>
<evidence type="ECO:0000256" key="4">
    <source>
        <dbReference type="ARBA" id="ARBA00022679"/>
    </source>
</evidence>
<dbReference type="InterPro" id="IPR010559">
    <property type="entry name" value="Sig_transdc_His_kin_internal"/>
</dbReference>
<keyword evidence="8" id="KW-0067">ATP-binding</keyword>
<evidence type="ECO:0000256" key="10">
    <source>
        <dbReference type="ARBA" id="ARBA00023012"/>
    </source>
</evidence>
<keyword evidence="3" id="KW-0597">Phosphoprotein</keyword>
<evidence type="ECO:0000256" key="11">
    <source>
        <dbReference type="ARBA" id="ARBA00023136"/>
    </source>
</evidence>
<evidence type="ECO:0000256" key="12">
    <source>
        <dbReference type="SAM" id="Phobius"/>
    </source>
</evidence>
<proteinExistence type="predicted"/>
<evidence type="ECO:0000256" key="1">
    <source>
        <dbReference type="ARBA" id="ARBA00004651"/>
    </source>
</evidence>
<dbReference type="PANTHER" id="PTHR34220">
    <property type="entry name" value="SENSOR HISTIDINE KINASE YPDA"/>
    <property type="match status" value="1"/>
</dbReference>
<feature type="transmembrane region" description="Helical" evidence="12">
    <location>
        <begin position="265"/>
        <end position="289"/>
    </location>
</feature>
<evidence type="ECO:0000256" key="5">
    <source>
        <dbReference type="ARBA" id="ARBA00022692"/>
    </source>
</evidence>
<organism evidence="14 17">
    <name type="scientific">Enterocloster aldenensis</name>
    <dbReference type="NCBI Taxonomy" id="358742"/>
    <lineage>
        <taxon>Bacteria</taxon>
        <taxon>Bacillati</taxon>
        <taxon>Bacillota</taxon>
        <taxon>Clostridia</taxon>
        <taxon>Lachnospirales</taxon>
        <taxon>Lachnospiraceae</taxon>
        <taxon>Enterocloster</taxon>
    </lineage>
</organism>
<dbReference type="RefSeq" id="WP_118709352.1">
    <property type="nucleotide sequence ID" value="NZ_CAXTHN010000027.1"/>
</dbReference>
<keyword evidence="6" id="KW-0547">Nucleotide-binding</keyword>
<dbReference type="Gene3D" id="3.30.565.10">
    <property type="entry name" value="Histidine kinase-like ATPase, C-terminal domain"/>
    <property type="match status" value="1"/>
</dbReference>
<evidence type="ECO:0000313" key="14">
    <source>
        <dbReference type="EMBL" id="MCG4746381.1"/>
    </source>
</evidence>
<dbReference type="EMBL" id="JAKNGE010000015">
    <property type="protein sequence ID" value="MCG4746381.1"/>
    <property type="molecule type" value="Genomic_DNA"/>
</dbReference>
<comment type="subcellular location">
    <subcellularLocation>
        <location evidence="1">Cell membrane</location>
        <topology evidence="1">Multi-pass membrane protein</topology>
    </subcellularLocation>
</comment>
<evidence type="ECO:0000313" key="15">
    <source>
        <dbReference type="EMBL" id="NSJ51254.1"/>
    </source>
</evidence>
<evidence type="ECO:0000256" key="9">
    <source>
        <dbReference type="ARBA" id="ARBA00022989"/>
    </source>
</evidence>
<dbReference type="AlphaFoldDB" id="A0AAW5BYR7"/>
<sequence length="569" mass="64932">MKKEKYFRDELQHMFIYYAIVPAVVFTLLCGVVFMVALIHGRRSITVSNNGYVAGELERVLGRYEEGLVRLAGQPDLFTGTLDTRRKAGIFEGFYGMTNGLEIKGNLYILDRDRNILLSSQPGRPEYLDVKEGTSWGIFWHMDRWPGQTAVKLVDGWKSQQGAVALGRSVESEGQTVGYVVCSIPSSQMQKMLDRLETQTIITDSYGWVYACSNYHFVNKSNQVLGALSGAGRFLSHDRQMYLAARQPAYRQLFQVYSISDIQNIVISLSLSSALVITALILMTLWMLLRSRKMTEKKTEDFYRILDVMENARTGNLETSIRIDSENEFRIIADAYNETIASLKTQMENNRKMTELVAMAQNKQLESQFNPHFLYNTLENIRYMCRLEPATAERMVFSLSNLLRYSLDGSKDQVTLKEDLEHLENYMTILKRRFGSRLEYQIEVEPEAMDCRIPKLVLQPMIENAVKYGFGSQLNLKVELKAYIYQGNLMMICRDDGVGISQENLSELNAVLEQKENTSRHSGLYNIHRRIAILYGRPYGVEIRSTEGHGTTLVVTLPADREPSWGPGA</sequence>
<keyword evidence="16" id="KW-1185">Reference proteome</keyword>
<dbReference type="Pfam" id="PF02518">
    <property type="entry name" value="HATPase_c"/>
    <property type="match status" value="1"/>
</dbReference>
<keyword evidence="10" id="KW-0902">Two-component regulatory system</keyword>
<keyword evidence="11 12" id="KW-0472">Membrane</keyword>
<feature type="transmembrane region" description="Helical" evidence="12">
    <location>
        <begin position="15"/>
        <end position="39"/>
    </location>
</feature>
<keyword evidence="5 12" id="KW-0812">Transmembrane</keyword>
<evidence type="ECO:0000256" key="2">
    <source>
        <dbReference type="ARBA" id="ARBA00022475"/>
    </source>
</evidence>
<evidence type="ECO:0000256" key="8">
    <source>
        <dbReference type="ARBA" id="ARBA00022840"/>
    </source>
</evidence>
<dbReference type="EMBL" id="JAAITT010000037">
    <property type="protein sequence ID" value="NSJ51254.1"/>
    <property type="molecule type" value="Genomic_DNA"/>
</dbReference>
<name>A0AAW5BYR7_9FIRM</name>
<reference evidence="14" key="3">
    <citation type="submission" date="2022-01" db="EMBL/GenBank/DDBJ databases">
        <title>Collection of gut derived symbiotic bacterial strains cultured from healthy donors.</title>
        <authorList>
            <person name="Lin H."/>
            <person name="Kohout C."/>
            <person name="Waligurski E."/>
            <person name="Pamer E.G."/>
        </authorList>
    </citation>
    <scope>NUCLEOTIDE SEQUENCE</scope>
    <source>
        <strain evidence="14">DFI.6.55</strain>
    </source>
</reference>
<evidence type="ECO:0000256" key="7">
    <source>
        <dbReference type="ARBA" id="ARBA00022777"/>
    </source>
</evidence>
<reference evidence="15" key="2">
    <citation type="submission" date="2020-02" db="EMBL/GenBank/DDBJ databases">
        <authorList>
            <person name="Littmann E."/>
            <person name="Sorbara M."/>
        </authorList>
    </citation>
    <scope>NUCLEOTIDE SEQUENCE</scope>
    <source>
        <strain evidence="15">MSK.1.17</strain>
    </source>
</reference>
<dbReference type="Proteomes" id="UP001299608">
    <property type="component" value="Unassembled WGS sequence"/>
</dbReference>
<protein>
    <submittedName>
        <fullName evidence="14">Sensor histidine kinase</fullName>
    </submittedName>
</protein>
<dbReference type="PANTHER" id="PTHR34220:SF11">
    <property type="entry name" value="SENSOR PROTEIN KINASE HPTS"/>
    <property type="match status" value="1"/>
</dbReference>
<dbReference type="GO" id="GO:0005524">
    <property type="term" value="F:ATP binding"/>
    <property type="evidence" value="ECO:0007669"/>
    <property type="project" value="UniProtKB-KW"/>
</dbReference>
<keyword evidence="2" id="KW-1003">Cell membrane</keyword>
<dbReference type="InterPro" id="IPR003594">
    <property type="entry name" value="HATPase_dom"/>
</dbReference>
<dbReference type="GO" id="GO:0000155">
    <property type="term" value="F:phosphorelay sensor kinase activity"/>
    <property type="evidence" value="ECO:0007669"/>
    <property type="project" value="InterPro"/>
</dbReference>
<evidence type="ECO:0000259" key="13">
    <source>
        <dbReference type="PROSITE" id="PS50885"/>
    </source>
</evidence>
<dbReference type="InterPro" id="IPR036890">
    <property type="entry name" value="HATPase_C_sf"/>
</dbReference>
<dbReference type="PROSITE" id="PS50885">
    <property type="entry name" value="HAMP"/>
    <property type="match status" value="1"/>
</dbReference>
<comment type="caution">
    <text evidence="14">The sequence shown here is derived from an EMBL/GenBank/DDBJ whole genome shotgun (WGS) entry which is preliminary data.</text>
</comment>
<evidence type="ECO:0000256" key="6">
    <source>
        <dbReference type="ARBA" id="ARBA00022741"/>
    </source>
</evidence>
<dbReference type="Pfam" id="PF06580">
    <property type="entry name" value="His_kinase"/>
    <property type="match status" value="1"/>
</dbReference>